<dbReference type="Gene3D" id="3.20.80.10">
    <property type="entry name" value="Regulatory factor, effector binding domain"/>
    <property type="match status" value="1"/>
</dbReference>
<organism evidence="2 3">
    <name type="scientific">Coralloluteibacterium thermophilum</name>
    <dbReference type="NCBI Taxonomy" id="2707049"/>
    <lineage>
        <taxon>Bacteria</taxon>
        <taxon>Pseudomonadati</taxon>
        <taxon>Pseudomonadota</taxon>
        <taxon>Gammaproteobacteria</taxon>
        <taxon>Lysobacterales</taxon>
        <taxon>Lysobacteraceae</taxon>
        <taxon>Coralloluteibacterium</taxon>
    </lineage>
</organism>
<sequence>MTRFLEFVLALLLVAVLFVVVGLLLPAERSLSHRAESNRPQQIVFDVLNSFSRFKDWNPLRQNDPQVRYTTSGPVSGEGARLEYSSPNRRGVGSGAWEIVESEPRQRVVYRLENDARGREKTMTFELRPVGRNARNVELTQTYNVKYGYDLLGRYAGLYLNRTVGNDMKRGLGNLSNLLSTIPRFDYSTLERPVQIAEIASKNVLLVPTNAPRTTEGITLAINNNMQWIRQVMEKNRLEADGPLRLVTTEYGAENYAFDLVQPVRERQGTGSAAPAAGQRAESDEDDAADAADGDVPRLVRLPENWAGAEGDGAPLPQLEIDLEGPVQYTQSYGGRAAYTVAIGHPAGLPAVRDQIRAWLLVHGEETQDRPFDEYLRGPQDSFAADAEFVVYWPIKTADRPDWVAPTPVGGEQADENGENGEEAAGGSR</sequence>
<reference evidence="3" key="1">
    <citation type="journal article" date="2019" name="Int. J. Syst. Evol. Microbiol.">
        <title>The Global Catalogue of Microorganisms (GCM) 10K type strain sequencing project: providing services to taxonomists for standard genome sequencing and annotation.</title>
        <authorList>
            <consortium name="The Broad Institute Genomics Platform"/>
            <consortium name="The Broad Institute Genome Sequencing Center for Infectious Disease"/>
            <person name="Wu L."/>
            <person name="Ma J."/>
        </authorList>
    </citation>
    <scope>NUCLEOTIDE SEQUENCE [LARGE SCALE GENOMIC DNA]</scope>
    <source>
        <strain evidence="3">CGMCC 1.13574</strain>
    </source>
</reference>
<dbReference type="Gene3D" id="3.30.530.20">
    <property type="match status" value="1"/>
</dbReference>
<dbReference type="Proteomes" id="UP001595892">
    <property type="component" value="Unassembled WGS sequence"/>
</dbReference>
<dbReference type="EMBL" id="JBHSGG010000022">
    <property type="protein sequence ID" value="MFC4728066.1"/>
    <property type="molecule type" value="Genomic_DNA"/>
</dbReference>
<dbReference type="InterPro" id="IPR019587">
    <property type="entry name" value="Polyketide_cyclase/dehydratase"/>
</dbReference>
<gene>
    <name evidence="2" type="ORF">ACFO3Q_07790</name>
</gene>
<name>A0ABV9NLH5_9GAMM</name>
<protein>
    <submittedName>
        <fullName evidence="2">SRPBCC family protein</fullName>
    </submittedName>
</protein>
<dbReference type="Pfam" id="PF10604">
    <property type="entry name" value="Polyketide_cyc2"/>
    <property type="match status" value="1"/>
</dbReference>
<accession>A0ABV9NLH5</accession>
<dbReference type="InterPro" id="IPR011256">
    <property type="entry name" value="Reg_factor_effector_dom_sf"/>
</dbReference>
<feature type="compositionally biased region" description="Acidic residues" evidence="1">
    <location>
        <begin position="413"/>
        <end position="422"/>
    </location>
</feature>
<dbReference type="InterPro" id="IPR023393">
    <property type="entry name" value="START-like_dom_sf"/>
</dbReference>
<feature type="region of interest" description="Disordered" evidence="1">
    <location>
        <begin position="267"/>
        <end position="296"/>
    </location>
</feature>
<evidence type="ECO:0000256" key="1">
    <source>
        <dbReference type="SAM" id="MobiDB-lite"/>
    </source>
</evidence>
<feature type="region of interest" description="Disordered" evidence="1">
    <location>
        <begin position="400"/>
        <end position="429"/>
    </location>
</feature>
<feature type="region of interest" description="Disordered" evidence="1">
    <location>
        <begin position="65"/>
        <end position="84"/>
    </location>
</feature>
<evidence type="ECO:0000313" key="3">
    <source>
        <dbReference type="Proteomes" id="UP001595892"/>
    </source>
</evidence>
<feature type="compositionally biased region" description="Acidic residues" evidence="1">
    <location>
        <begin position="283"/>
        <end position="293"/>
    </location>
</feature>
<feature type="compositionally biased region" description="Polar residues" evidence="1">
    <location>
        <begin position="65"/>
        <end position="74"/>
    </location>
</feature>
<proteinExistence type="predicted"/>
<evidence type="ECO:0000313" key="2">
    <source>
        <dbReference type="EMBL" id="MFC4728066.1"/>
    </source>
</evidence>
<keyword evidence="3" id="KW-1185">Reference proteome</keyword>
<dbReference type="SUPFAM" id="SSF55961">
    <property type="entry name" value="Bet v1-like"/>
    <property type="match status" value="1"/>
</dbReference>
<comment type="caution">
    <text evidence="2">The sequence shown here is derived from an EMBL/GenBank/DDBJ whole genome shotgun (WGS) entry which is preliminary data.</text>
</comment>
<dbReference type="RefSeq" id="WP_377004089.1">
    <property type="nucleotide sequence ID" value="NZ_JBHSGG010000022.1"/>
</dbReference>